<protein>
    <submittedName>
        <fullName evidence="3">Membrane protein</fullName>
    </submittedName>
</protein>
<keyword evidence="2" id="KW-0472">Membrane</keyword>
<sequence>MILRQAKAKDPAKGAGDESGVDALTSRSQLLARRGQVERRIKDLGREQASLVRERRTLDRRIALCERDRLADAVYGPVAPEPPDEATPTPAEVDAAGEGILKRDGTRRKPRFVTLLGHTVSVTAASYAVLLLVAGVFLVPLFGTLASEAIFDVARGGVRGNLDVTVVVFVVESVLMLALAAGLFAMALRILQGDSAHRLALCEGCILLLTGVILCHVMVFGMTSVLIVYGLLAALLVALHSYWDPELALERANRRTDTESLKAMVFSKDERTTIPGRRSGTGYITLNFFNLFWIFTIASVLGLIVETVYFFIGNHWWMDRAGMLWGPFSPIYGFGACLMTIALNHFHNRPVPVIFLVSAVIGGAFEFFTSWFMQYAFGVTAWNYSGTFLNIDGRTNFFYMCCWGLLGLVWVKLLLPVMLYFIKRIPWGWRYTLTTICAIFIIFDGVATLTTLDCWYLREAGVPQTNPIERFCAVHYDNEYMADRFQTMTMEVSSSARTQ</sequence>
<dbReference type="Proteomes" id="UP001055025">
    <property type="component" value="Unassembled WGS sequence"/>
</dbReference>
<feature type="transmembrane region" description="Helical" evidence="2">
    <location>
        <begin position="397"/>
        <end position="422"/>
    </location>
</feature>
<feature type="transmembrane region" description="Helical" evidence="2">
    <location>
        <begin position="112"/>
        <end position="142"/>
    </location>
</feature>
<keyword evidence="2" id="KW-0812">Transmembrane</keyword>
<feature type="transmembrane region" description="Helical" evidence="2">
    <location>
        <begin position="429"/>
        <end position="449"/>
    </location>
</feature>
<feature type="transmembrane region" description="Helical" evidence="2">
    <location>
        <begin position="324"/>
        <end position="346"/>
    </location>
</feature>
<evidence type="ECO:0000256" key="1">
    <source>
        <dbReference type="SAM" id="MobiDB-lite"/>
    </source>
</evidence>
<feature type="compositionally biased region" description="Basic and acidic residues" evidence="1">
    <location>
        <begin position="7"/>
        <end position="16"/>
    </location>
</feature>
<dbReference type="Pfam" id="PF06541">
    <property type="entry name" value="ABC_trans_CmpB"/>
    <property type="match status" value="1"/>
</dbReference>
<accession>A0AAV5B786</accession>
<feature type="transmembrane region" description="Helical" evidence="2">
    <location>
        <begin position="162"/>
        <end position="188"/>
    </location>
</feature>
<gene>
    <name evidence="3" type="ORF">ATOP_16380</name>
</gene>
<organism evidence="3 4">
    <name type="scientific">Granulimonas faecalis</name>
    <dbReference type="NCBI Taxonomy" id="2894155"/>
    <lineage>
        <taxon>Bacteria</taxon>
        <taxon>Bacillati</taxon>
        <taxon>Actinomycetota</taxon>
        <taxon>Coriobacteriia</taxon>
        <taxon>Coriobacteriales</taxon>
        <taxon>Kribbibacteriaceae</taxon>
        <taxon>Granulimonas</taxon>
    </lineage>
</organism>
<keyword evidence="4" id="KW-1185">Reference proteome</keyword>
<dbReference type="EMBL" id="BQKC01000001">
    <property type="protein sequence ID" value="GJM55983.1"/>
    <property type="molecule type" value="Genomic_DNA"/>
</dbReference>
<dbReference type="InterPro" id="IPR010540">
    <property type="entry name" value="CmpB_TMEM229"/>
</dbReference>
<feature type="transmembrane region" description="Helical" evidence="2">
    <location>
        <begin position="353"/>
        <end position="377"/>
    </location>
</feature>
<feature type="transmembrane region" description="Helical" evidence="2">
    <location>
        <begin position="288"/>
        <end position="312"/>
    </location>
</feature>
<feature type="transmembrane region" description="Helical" evidence="2">
    <location>
        <begin position="226"/>
        <end position="243"/>
    </location>
</feature>
<comment type="caution">
    <text evidence="3">The sequence shown here is derived from an EMBL/GenBank/DDBJ whole genome shotgun (WGS) entry which is preliminary data.</text>
</comment>
<name>A0AAV5B786_9ACTN</name>
<dbReference type="AlphaFoldDB" id="A0AAV5B786"/>
<evidence type="ECO:0000313" key="4">
    <source>
        <dbReference type="Proteomes" id="UP001055025"/>
    </source>
</evidence>
<feature type="region of interest" description="Disordered" evidence="1">
    <location>
        <begin position="1"/>
        <end position="23"/>
    </location>
</feature>
<feature type="transmembrane region" description="Helical" evidence="2">
    <location>
        <begin position="200"/>
        <end position="220"/>
    </location>
</feature>
<evidence type="ECO:0000256" key="2">
    <source>
        <dbReference type="SAM" id="Phobius"/>
    </source>
</evidence>
<reference evidence="3" key="1">
    <citation type="journal article" date="2022" name="Int. J. Syst. Evol. Microbiol.">
        <title>Granulimonas faecalis gen. nov., sp. nov., and Leptogranulimonas caecicola gen. nov., sp. nov., novel lactate-producing Atopobiaceae bacteria isolated from mouse intestines, and an emended description of the family Atopobiaceae.</title>
        <authorList>
            <person name="Morinaga K."/>
            <person name="Kusada H."/>
            <person name="Sakamoto S."/>
            <person name="Murakami T."/>
            <person name="Toyoda A."/>
            <person name="Mori H."/>
            <person name="Meng X.Y."/>
            <person name="Takashino M."/>
            <person name="Murotomi K."/>
            <person name="Tamaki H."/>
        </authorList>
    </citation>
    <scope>NUCLEOTIDE SEQUENCE</scope>
    <source>
        <strain evidence="3">OPF53</strain>
    </source>
</reference>
<evidence type="ECO:0000313" key="3">
    <source>
        <dbReference type="EMBL" id="GJM55983.1"/>
    </source>
</evidence>
<proteinExistence type="predicted"/>
<keyword evidence="2" id="KW-1133">Transmembrane helix</keyword>
<dbReference type="RefSeq" id="WP_135978470.1">
    <property type="nucleotide sequence ID" value="NZ_BQKC01000001.1"/>
</dbReference>